<sequence>INFLFLSKLNRFLFVLFVVVYKLDFFSGTLSSDEQHRSCPSST</sequence>
<organism evidence="1">
    <name type="scientific">Brassica napus</name>
    <name type="common">Rape</name>
    <dbReference type="NCBI Taxonomy" id="3708"/>
    <lineage>
        <taxon>Eukaryota</taxon>
        <taxon>Viridiplantae</taxon>
        <taxon>Streptophyta</taxon>
        <taxon>Embryophyta</taxon>
        <taxon>Tracheophyta</taxon>
        <taxon>Spermatophyta</taxon>
        <taxon>Magnoliopsida</taxon>
        <taxon>eudicotyledons</taxon>
        <taxon>Gunneridae</taxon>
        <taxon>Pentapetalae</taxon>
        <taxon>rosids</taxon>
        <taxon>malvids</taxon>
        <taxon>Brassicales</taxon>
        <taxon>Brassicaceae</taxon>
        <taxon>Brassiceae</taxon>
        <taxon>Brassica</taxon>
    </lineage>
</organism>
<dbReference type="Proteomes" id="UP001295469">
    <property type="component" value="Chromosome C07"/>
</dbReference>
<dbReference type="AlphaFoldDB" id="A0A816MZ43"/>
<dbReference type="EMBL" id="HG994371">
    <property type="protein sequence ID" value="CAF2025145.1"/>
    <property type="molecule type" value="Genomic_DNA"/>
</dbReference>
<reference evidence="1" key="1">
    <citation type="submission" date="2021-01" db="EMBL/GenBank/DDBJ databases">
        <authorList>
            <consortium name="Genoscope - CEA"/>
            <person name="William W."/>
        </authorList>
    </citation>
    <scope>NUCLEOTIDE SEQUENCE</scope>
</reference>
<gene>
    <name evidence="1" type="ORF">DARMORV10_C07P50200.1</name>
</gene>
<proteinExistence type="predicted"/>
<accession>A0A816MZ43</accession>
<feature type="non-terminal residue" evidence="1">
    <location>
        <position position="1"/>
    </location>
</feature>
<protein>
    <submittedName>
        <fullName evidence="1">(rape) hypothetical protein</fullName>
    </submittedName>
</protein>
<name>A0A816MZ43_BRANA</name>
<evidence type="ECO:0000313" key="1">
    <source>
        <dbReference type="EMBL" id="CAF2025145.1"/>
    </source>
</evidence>